<evidence type="ECO:0000313" key="1">
    <source>
        <dbReference type="EMBL" id="AIF21605.1"/>
    </source>
</evidence>
<dbReference type="EMBL" id="KF901194">
    <property type="protein sequence ID" value="AIF21605.1"/>
    <property type="molecule type" value="Genomic_DNA"/>
</dbReference>
<organism evidence="1">
    <name type="scientific">uncultured marine thaumarchaeote SAT1000_05_B05</name>
    <dbReference type="NCBI Taxonomy" id="1456357"/>
    <lineage>
        <taxon>Archaea</taxon>
        <taxon>Nitrososphaerota</taxon>
        <taxon>environmental samples</taxon>
    </lineage>
</organism>
<name>A0A075I1E7_9ARCH</name>
<proteinExistence type="predicted"/>
<dbReference type="Gene3D" id="3.20.19.10">
    <property type="entry name" value="Aconitase, domain 4"/>
    <property type="match status" value="1"/>
</dbReference>
<dbReference type="AlphaFoldDB" id="A0A075I1E7"/>
<reference evidence="1" key="1">
    <citation type="journal article" date="2014" name="Genome Biol. Evol.">
        <title>Pangenome evidence for extensive interdomain horizontal transfer affecting lineage core and shell genes in uncultured planktonic thaumarchaeota and euryarchaeota.</title>
        <authorList>
            <person name="Deschamps P."/>
            <person name="Zivanovic Y."/>
            <person name="Moreira D."/>
            <person name="Rodriguez-Valera F."/>
            <person name="Lopez-Garcia P."/>
        </authorList>
    </citation>
    <scope>NUCLEOTIDE SEQUENCE</scope>
</reference>
<sequence>MDKLSDNLLLGAVNAFNDEVGQAKNMLSNEIESCAQIARQYKNKTSPGS</sequence>
<protein>
    <submittedName>
        <fullName evidence="1">Uncharacterized protein</fullName>
    </submittedName>
</protein>
<accession>A0A075I1E7</accession>
<dbReference type="InterPro" id="IPR015928">
    <property type="entry name" value="Aconitase/3IPM_dehydase_swvl"/>
</dbReference>